<accession>A0A0C1EYT3</accession>
<dbReference type="Proteomes" id="UP000031473">
    <property type="component" value="Unassembled WGS sequence"/>
</dbReference>
<reference evidence="1 2" key="1">
    <citation type="submission" date="2014-10" db="EMBL/GenBank/DDBJ databases">
        <title>Kaistella jeonii genome.</title>
        <authorList>
            <person name="Clayton J.T."/>
            <person name="Newman J.D."/>
        </authorList>
    </citation>
    <scope>NUCLEOTIDE SEQUENCE [LARGE SCALE GENOMIC DNA]</scope>
    <source>
        <strain evidence="1 2">DSM 17048</strain>
    </source>
</reference>
<comment type="caution">
    <text evidence="1">The sequence shown here is derived from an EMBL/GenBank/DDBJ whole genome shotgun (WGS) entry which is preliminary data.</text>
</comment>
<keyword evidence="2" id="KW-1185">Reference proteome</keyword>
<gene>
    <name evidence="1" type="ORF">OA86_14350</name>
</gene>
<dbReference type="AlphaFoldDB" id="A0A0C1EYT3"/>
<dbReference type="EMBL" id="JSYL01000016">
    <property type="protein sequence ID" value="KIA85997.1"/>
    <property type="molecule type" value="Genomic_DNA"/>
</dbReference>
<sequence length="62" mass="7425">MVSFFVIAIANYFDGLQRFVRNNKKDITESGYNLLRSENLLAPLHKTFRYPKKIRKFATWQK</sequence>
<evidence type="ECO:0000313" key="1">
    <source>
        <dbReference type="EMBL" id="KIA85997.1"/>
    </source>
</evidence>
<evidence type="ECO:0000313" key="2">
    <source>
        <dbReference type="Proteomes" id="UP000031473"/>
    </source>
</evidence>
<name>A0A0C1EYT3_9FLAO</name>
<protein>
    <submittedName>
        <fullName evidence="1">Uncharacterized protein</fullName>
    </submittedName>
</protein>
<proteinExistence type="predicted"/>
<organism evidence="1 2">
    <name type="scientific">Kaistella jeonii</name>
    <dbReference type="NCBI Taxonomy" id="266749"/>
    <lineage>
        <taxon>Bacteria</taxon>
        <taxon>Pseudomonadati</taxon>
        <taxon>Bacteroidota</taxon>
        <taxon>Flavobacteriia</taxon>
        <taxon>Flavobacteriales</taxon>
        <taxon>Weeksellaceae</taxon>
        <taxon>Chryseobacterium group</taxon>
        <taxon>Kaistella</taxon>
    </lineage>
</organism>